<evidence type="ECO:0000313" key="3">
    <source>
        <dbReference type="Proteomes" id="UP000177870"/>
    </source>
</evidence>
<dbReference type="KEGG" id="mpro:BJP34_34685"/>
<dbReference type="EMBL" id="CP017599">
    <property type="protein sequence ID" value="AOX03897.1"/>
    <property type="molecule type" value="Genomic_DNA"/>
</dbReference>
<dbReference type="AlphaFoldDB" id="A0A1D8U1W5"/>
<accession>A0A1D8U1W5</accession>
<sequence>MAEGLNGRNLETFHQTSLQSPNGIIQQLRQNEQHNLRTVLIFDQFEDFFVVYLNKAERRQFFEFLGECLTTPSVKVILSMREDYLHYLLEWERAPWSGSANPMASMEIIGNDILSKHVRYPLGNFYRDDAKSVIEQVTKQSHLYLEPALIEELVQDLAGELSEVRPLELQIVGAQLQAESITTLEHYWERGSKPGLMARYLTGVVEDCGAENQQVAELVLYLLTDEKGNRPLKTKAELANHLGTEADQLELVLRILVESGLVVKVPEPVADRYQLGHDNLVSYLRQRALKLDELITELKPAYQAKQILANSNQKATHQIRIGSAVLSITWVK</sequence>
<evidence type="ECO:0000259" key="1">
    <source>
        <dbReference type="Pfam" id="PF20703"/>
    </source>
</evidence>
<organism evidence="2 3">
    <name type="scientific">Moorena producens PAL-8-15-08-1</name>
    <dbReference type="NCBI Taxonomy" id="1458985"/>
    <lineage>
        <taxon>Bacteria</taxon>
        <taxon>Bacillati</taxon>
        <taxon>Cyanobacteriota</taxon>
        <taxon>Cyanophyceae</taxon>
        <taxon>Coleofasciculales</taxon>
        <taxon>Coleofasciculaceae</taxon>
        <taxon>Moorena</taxon>
    </lineage>
</organism>
<dbReference type="Proteomes" id="UP000177870">
    <property type="component" value="Chromosome"/>
</dbReference>
<dbReference type="InterPro" id="IPR049052">
    <property type="entry name" value="nSTAND1"/>
</dbReference>
<dbReference type="STRING" id="1458985.BJP34_34685"/>
<evidence type="ECO:0000313" key="2">
    <source>
        <dbReference type="EMBL" id="AOX03897.1"/>
    </source>
</evidence>
<name>A0A1D8U1W5_9CYAN</name>
<dbReference type="OrthoDB" id="433942at2"/>
<feature type="domain" description="Novel STAND NTPase 1" evidence="1">
    <location>
        <begin position="18"/>
        <end position="282"/>
    </location>
</feature>
<gene>
    <name evidence="2" type="ORF">BJP34_34685</name>
</gene>
<protein>
    <recommendedName>
        <fullName evidence="1">Novel STAND NTPase 1 domain-containing protein</fullName>
    </recommendedName>
</protein>
<proteinExistence type="predicted"/>
<reference evidence="3" key="1">
    <citation type="submission" date="2016-10" db="EMBL/GenBank/DDBJ databases">
        <title>Comparative genomics uncovers the prolific and rare metabolic potential of the cyanobacterial genus Moorea.</title>
        <authorList>
            <person name="Leao T."/>
            <person name="Castelao G."/>
            <person name="Korobeynikov A."/>
            <person name="Monroe E.A."/>
            <person name="Podell S."/>
            <person name="Glukhov E."/>
            <person name="Allen E."/>
            <person name="Gerwick W.H."/>
            <person name="Gerwick L."/>
        </authorList>
    </citation>
    <scope>NUCLEOTIDE SEQUENCE [LARGE SCALE GENOMIC DNA]</scope>
    <source>
        <strain evidence="3">PAL-8-15-08-1</strain>
    </source>
</reference>
<dbReference type="Pfam" id="PF20703">
    <property type="entry name" value="nSTAND1"/>
    <property type="match status" value="1"/>
</dbReference>
<dbReference type="RefSeq" id="WP_070396263.1">
    <property type="nucleotide sequence ID" value="NZ_CP017599.1"/>
</dbReference>